<evidence type="ECO:0000313" key="2">
    <source>
        <dbReference type="Proteomes" id="UP000178509"/>
    </source>
</evidence>
<evidence type="ECO:0000313" key="1">
    <source>
        <dbReference type="EMBL" id="OGZ61271.1"/>
    </source>
</evidence>
<dbReference type="STRING" id="1802164.A3H51_02175"/>
<reference evidence="1 2" key="1">
    <citation type="journal article" date="2016" name="Nat. Commun.">
        <title>Thousands of microbial genomes shed light on interconnected biogeochemical processes in an aquifer system.</title>
        <authorList>
            <person name="Anantharaman K."/>
            <person name="Brown C.T."/>
            <person name="Hug L.A."/>
            <person name="Sharon I."/>
            <person name="Castelle C.J."/>
            <person name="Probst A.J."/>
            <person name="Thomas B.C."/>
            <person name="Singh A."/>
            <person name="Wilkins M.J."/>
            <person name="Karaoz U."/>
            <person name="Brodie E.L."/>
            <person name="Williams K.H."/>
            <person name="Hubbard S.S."/>
            <person name="Banfield J.F."/>
        </authorList>
    </citation>
    <scope>NUCLEOTIDE SEQUENCE [LARGE SCALE GENOMIC DNA]</scope>
</reference>
<accession>A0A1G2HG93</accession>
<dbReference type="Proteomes" id="UP000178509">
    <property type="component" value="Unassembled WGS sequence"/>
</dbReference>
<protein>
    <submittedName>
        <fullName evidence="1">Uncharacterized protein</fullName>
    </submittedName>
</protein>
<comment type="caution">
    <text evidence="1">The sequence shown here is derived from an EMBL/GenBank/DDBJ whole genome shotgun (WGS) entry which is preliminary data.</text>
</comment>
<dbReference type="AlphaFoldDB" id="A0A1G2HG93"/>
<proteinExistence type="predicted"/>
<name>A0A1G2HG93_9BACT</name>
<gene>
    <name evidence="1" type="ORF">A3H51_02175</name>
</gene>
<organism evidence="1 2">
    <name type="scientific">Candidatus Spechtbacteria bacterium RIFCSPLOWO2_02_FULL_38_8</name>
    <dbReference type="NCBI Taxonomy" id="1802164"/>
    <lineage>
        <taxon>Bacteria</taxon>
        <taxon>Candidatus Spechtiibacteriota</taxon>
    </lineage>
</organism>
<dbReference type="EMBL" id="MHOJ01000047">
    <property type="protein sequence ID" value="OGZ61271.1"/>
    <property type="molecule type" value="Genomic_DNA"/>
</dbReference>
<sequence>MAYSRINVEFLYEGFNFKLDDYICSFADSIEEAVEEFKKIFDYYRGALVGESVFFGEIVVNWGQYFKQYNMYRGEYELHRYIKILIALGILSFQKRSNWTVISFGMFVNPKTEGNQRLFFTRRQDAVEYAKLSGWFIDEVFQYSDQIISGDKLKEA</sequence>